<proteinExistence type="predicted"/>
<accession>A0AA38FY67</accession>
<name>A0AA38FY67_TAXCH</name>
<evidence type="ECO:0000313" key="2">
    <source>
        <dbReference type="EMBL" id="KAH9311353.1"/>
    </source>
</evidence>
<dbReference type="EMBL" id="JAHRHJ020000006">
    <property type="protein sequence ID" value="KAH9311353.1"/>
    <property type="molecule type" value="Genomic_DNA"/>
</dbReference>
<dbReference type="AlphaFoldDB" id="A0AA38FY67"/>
<keyword evidence="3" id="KW-1185">Reference proteome</keyword>
<comment type="caution">
    <text evidence="2">The sequence shown here is derived from an EMBL/GenBank/DDBJ whole genome shotgun (WGS) entry which is preliminary data.</text>
</comment>
<evidence type="ECO:0000313" key="3">
    <source>
        <dbReference type="Proteomes" id="UP000824469"/>
    </source>
</evidence>
<sequence>MQLQEGFRHGICGEECEIESKRLHNLPVLHNHILAGDLELMVVLPCDLCPHHYQRDHRWVWEAYGYGRGNYERFEESVTDEELEVAAQLMELSSQSLHLTEEGLESSSISDSRRSYGVAPSGRKVVNVDAEERLKPRSRSVNEMFKQPITSRKRRRGLTIRPSPTN</sequence>
<evidence type="ECO:0000256" key="1">
    <source>
        <dbReference type="SAM" id="MobiDB-lite"/>
    </source>
</evidence>
<feature type="region of interest" description="Disordered" evidence="1">
    <location>
        <begin position="101"/>
        <end position="120"/>
    </location>
</feature>
<feature type="region of interest" description="Disordered" evidence="1">
    <location>
        <begin position="136"/>
        <end position="166"/>
    </location>
</feature>
<dbReference type="OMA" id="MPWITSE"/>
<gene>
    <name evidence="2" type="ORF">KI387_026388</name>
</gene>
<protein>
    <submittedName>
        <fullName evidence="2">Uncharacterized protein</fullName>
    </submittedName>
</protein>
<dbReference type="Proteomes" id="UP000824469">
    <property type="component" value="Unassembled WGS sequence"/>
</dbReference>
<organism evidence="2 3">
    <name type="scientific">Taxus chinensis</name>
    <name type="common">Chinese yew</name>
    <name type="synonym">Taxus wallichiana var. chinensis</name>
    <dbReference type="NCBI Taxonomy" id="29808"/>
    <lineage>
        <taxon>Eukaryota</taxon>
        <taxon>Viridiplantae</taxon>
        <taxon>Streptophyta</taxon>
        <taxon>Embryophyta</taxon>
        <taxon>Tracheophyta</taxon>
        <taxon>Spermatophyta</taxon>
        <taxon>Pinopsida</taxon>
        <taxon>Pinidae</taxon>
        <taxon>Conifers II</taxon>
        <taxon>Cupressales</taxon>
        <taxon>Taxaceae</taxon>
        <taxon>Taxus</taxon>
    </lineage>
</organism>
<reference evidence="2 3" key="1">
    <citation type="journal article" date="2021" name="Nat. Plants">
        <title>The Taxus genome provides insights into paclitaxel biosynthesis.</title>
        <authorList>
            <person name="Xiong X."/>
            <person name="Gou J."/>
            <person name="Liao Q."/>
            <person name="Li Y."/>
            <person name="Zhou Q."/>
            <person name="Bi G."/>
            <person name="Li C."/>
            <person name="Du R."/>
            <person name="Wang X."/>
            <person name="Sun T."/>
            <person name="Guo L."/>
            <person name="Liang H."/>
            <person name="Lu P."/>
            <person name="Wu Y."/>
            <person name="Zhang Z."/>
            <person name="Ro D.K."/>
            <person name="Shang Y."/>
            <person name="Huang S."/>
            <person name="Yan J."/>
        </authorList>
    </citation>
    <scope>NUCLEOTIDE SEQUENCE [LARGE SCALE GENOMIC DNA]</scope>
    <source>
        <strain evidence="2">Ta-2019</strain>
    </source>
</reference>